<sequence>MQITALRIPHATLLPWEALAKHPDIEQISEELLRSCLDAQTQRFTTIPAEYTLAMAKAFLRTPALRWAIMHEGRYSGNVELRKEAPGRYSMGYNLAPWARGKGLMRMAAREVADYALHHGAHTIEISTMKDNAASKAVAQAIGARLVHEGDMWEYELTQEMLGA</sequence>
<dbReference type="AlphaFoldDB" id="A0A3G6IVH6"/>
<gene>
    <name evidence="2" type="ORF">CPPEL_07415</name>
</gene>
<dbReference type="Pfam" id="PF13302">
    <property type="entry name" value="Acetyltransf_3"/>
    <property type="match status" value="1"/>
</dbReference>
<dbReference type="InterPro" id="IPR016181">
    <property type="entry name" value="Acyl_CoA_acyltransferase"/>
</dbReference>
<dbReference type="KEGG" id="cpso:CPPEL_07415"/>
<evidence type="ECO:0000313" key="2">
    <source>
        <dbReference type="EMBL" id="AZA09593.1"/>
    </source>
</evidence>
<dbReference type="RefSeq" id="WP_123960497.1">
    <property type="nucleotide sequence ID" value="NZ_CP033898.1"/>
</dbReference>
<keyword evidence="3" id="KW-1185">Reference proteome</keyword>
<dbReference type="InterPro" id="IPR051531">
    <property type="entry name" value="N-acetyltransferase"/>
</dbReference>
<name>A0A3G6IVH6_9CORY</name>
<dbReference type="PROSITE" id="PS51186">
    <property type="entry name" value="GNAT"/>
    <property type="match status" value="1"/>
</dbReference>
<dbReference type="PANTHER" id="PTHR43792">
    <property type="entry name" value="GNAT FAMILY, PUTATIVE (AFU_ORTHOLOGUE AFUA_3G00765)-RELATED-RELATED"/>
    <property type="match status" value="1"/>
</dbReference>
<evidence type="ECO:0000259" key="1">
    <source>
        <dbReference type="PROSITE" id="PS51186"/>
    </source>
</evidence>
<feature type="domain" description="N-acetyltransferase" evidence="1">
    <location>
        <begin position="23"/>
        <end position="162"/>
    </location>
</feature>
<dbReference type="EMBL" id="CP033898">
    <property type="protein sequence ID" value="AZA09593.1"/>
    <property type="molecule type" value="Genomic_DNA"/>
</dbReference>
<proteinExistence type="predicted"/>
<protein>
    <submittedName>
        <fullName evidence="2">Acetyltransferase (GNAT) family protein</fullName>
    </submittedName>
</protein>
<organism evidence="2 3">
    <name type="scientific">Corynebacterium pseudopelargi</name>
    <dbReference type="NCBI Taxonomy" id="2080757"/>
    <lineage>
        <taxon>Bacteria</taxon>
        <taxon>Bacillati</taxon>
        <taxon>Actinomycetota</taxon>
        <taxon>Actinomycetes</taxon>
        <taxon>Mycobacteriales</taxon>
        <taxon>Corynebacteriaceae</taxon>
        <taxon>Corynebacterium</taxon>
    </lineage>
</organism>
<dbReference type="SUPFAM" id="SSF55729">
    <property type="entry name" value="Acyl-CoA N-acyltransferases (Nat)"/>
    <property type="match status" value="1"/>
</dbReference>
<evidence type="ECO:0000313" key="3">
    <source>
        <dbReference type="Proteomes" id="UP000271426"/>
    </source>
</evidence>
<accession>A0A3G6IVH6</accession>
<dbReference type="Proteomes" id="UP000271426">
    <property type="component" value="Chromosome"/>
</dbReference>
<dbReference type="GO" id="GO:0016747">
    <property type="term" value="F:acyltransferase activity, transferring groups other than amino-acyl groups"/>
    <property type="evidence" value="ECO:0007669"/>
    <property type="project" value="InterPro"/>
</dbReference>
<reference evidence="2 3" key="1">
    <citation type="submission" date="2018-11" db="EMBL/GenBank/DDBJ databases">
        <authorList>
            <person name="Kleinhagauer T."/>
            <person name="Glaeser S.P."/>
            <person name="Spergser J."/>
            <person name="Ruckert C."/>
            <person name="Kaempfer P."/>
            <person name="Busse H.-J."/>
        </authorList>
    </citation>
    <scope>NUCLEOTIDE SEQUENCE [LARGE SCALE GENOMIC DNA]</scope>
    <source>
        <strain evidence="2 3">812CH</strain>
    </source>
</reference>
<dbReference type="Gene3D" id="3.40.630.30">
    <property type="match status" value="1"/>
</dbReference>
<dbReference type="InterPro" id="IPR000182">
    <property type="entry name" value="GNAT_dom"/>
</dbReference>
<keyword evidence="2" id="KW-0808">Transferase</keyword>
<dbReference type="OrthoDB" id="9795188at2"/>